<reference evidence="1" key="1">
    <citation type="submission" date="2021-03" db="EMBL/GenBank/DDBJ databases">
        <title>Draft genome sequence of rust myrtle Austropuccinia psidii MF-1, a brazilian biotype.</title>
        <authorList>
            <person name="Quecine M.C."/>
            <person name="Pachon D.M.R."/>
            <person name="Bonatelli M.L."/>
            <person name="Correr F.H."/>
            <person name="Franceschini L.M."/>
            <person name="Leite T.F."/>
            <person name="Margarido G.R.A."/>
            <person name="Almeida C.A."/>
            <person name="Ferrarezi J.A."/>
            <person name="Labate C.A."/>
        </authorList>
    </citation>
    <scope>NUCLEOTIDE SEQUENCE</scope>
    <source>
        <strain evidence="1">MF-1</strain>
    </source>
</reference>
<keyword evidence="2" id="KW-1185">Reference proteome</keyword>
<gene>
    <name evidence="1" type="ORF">O181_089904</name>
</gene>
<name>A0A9Q3P6A3_9BASI</name>
<dbReference type="EMBL" id="AVOT02055690">
    <property type="protein sequence ID" value="MBW0550189.1"/>
    <property type="molecule type" value="Genomic_DNA"/>
</dbReference>
<organism evidence="1 2">
    <name type="scientific">Austropuccinia psidii MF-1</name>
    <dbReference type="NCBI Taxonomy" id="1389203"/>
    <lineage>
        <taxon>Eukaryota</taxon>
        <taxon>Fungi</taxon>
        <taxon>Dikarya</taxon>
        <taxon>Basidiomycota</taxon>
        <taxon>Pucciniomycotina</taxon>
        <taxon>Pucciniomycetes</taxon>
        <taxon>Pucciniales</taxon>
        <taxon>Sphaerophragmiaceae</taxon>
        <taxon>Austropuccinia</taxon>
    </lineage>
</organism>
<sequence>MRPKGAKPLATSCKRPAWSQNLNWPYLALVLIPSRSHQRPSDTFFRSFPSRQGKVFSHYWTQMLQEPWMGIYVIIYHYAPFFLSNSMVTFSRPNSFVSSHDPVHHSISREDSKKLKLAIHGRIQKTIQGHQSPGPSSVGHFNSTVFPAREYWPRILQGKFQEVVLIDSVVKASTAPGLLGQLNLSIQMSQGLFKVKRAWHSVNWDSLMEGSKIW</sequence>
<proteinExistence type="predicted"/>
<evidence type="ECO:0000313" key="1">
    <source>
        <dbReference type="EMBL" id="MBW0550189.1"/>
    </source>
</evidence>
<dbReference type="Proteomes" id="UP000765509">
    <property type="component" value="Unassembled WGS sequence"/>
</dbReference>
<comment type="caution">
    <text evidence="1">The sequence shown here is derived from an EMBL/GenBank/DDBJ whole genome shotgun (WGS) entry which is preliminary data.</text>
</comment>
<dbReference type="AlphaFoldDB" id="A0A9Q3P6A3"/>
<protein>
    <submittedName>
        <fullName evidence="1">Uncharacterized protein</fullName>
    </submittedName>
</protein>
<evidence type="ECO:0000313" key="2">
    <source>
        <dbReference type="Proteomes" id="UP000765509"/>
    </source>
</evidence>
<accession>A0A9Q3P6A3</accession>